<dbReference type="PIRSF" id="PIRSF002741">
    <property type="entry name" value="MppA"/>
    <property type="match status" value="1"/>
</dbReference>
<dbReference type="RefSeq" id="WP_377400586.1">
    <property type="nucleotide sequence ID" value="NZ_JBHTFQ010000002.1"/>
</dbReference>
<dbReference type="EMBL" id="JBHTFQ010000002">
    <property type="protein sequence ID" value="MFC7703735.1"/>
    <property type="molecule type" value="Genomic_DNA"/>
</dbReference>
<keyword evidence="3" id="KW-0813">Transport</keyword>
<comment type="caution">
    <text evidence="6">The sequence shown here is derived from an EMBL/GenBank/DDBJ whole genome shotgun (WGS) entry which is preliminary data.</text>
</comment>
<evidence type="ECO:0000313" key="6">
    <source>
        <dbReference type="EMBL" id="MFC7703735.1"/>
    </source>
</evidence>
<dbReference type="PROSITE" id="PS51318">
    <property type="entry name" value="TAT"/>
    <property type="match status" value="1"/>
</dbReference>
<dbReference type="PANTHER" id="PTHR30290:SF10">
    <property type="entry name" value="PERIPLASMIC OLIGOPEPTIDE-BINDING PROTEIN-RELATED"/>
    <property type="match status" value="1"/>
</dbReference>
<accession>A0ABW2UJG9</accession>
<evidence type="ECO:0000313" key="7">
    <source>
        <dbReference type="Proteomes" id="UP001596516"/>
    </source>
</evidence>
<evidence type="ECO:0000256" key="3">
    <source>
        <dbReference type="ARBA" id="ARBA00022448"/>
    </source>
</evidence>
<feature type="domain" description="Solute-binding protein family 5" evidence="5">
    <location>
        <begin position="108"/>
        <end position="461"/>
    </location>
</feature>
<dbReference type="Pfam" id="PF00496">
    <property type="entry name" value="SBP_bac_5"/>
    <property type="match status" value="1"/>
</dbReference>
<dbReference type="InterPro" id="IPR039424">
    <property type="entry name" value="SBP_5"/>
</dbReference>
<comment type="similarity">
    <text evidence="2">Belongs to the bacterial solute-binding protein 5 family.</text>
</comment>
<evidence type="ECO:0000256" key="1">
    <source>
        <dbReference type="ARBA" id="ARBA00004418"/>
    </source>
</evidence>
<gene>
    <name evidence="6" type="ORF">ACFQXB_05970</name>
</gene>
<dbReference type="InterPro" id="IPR000914">
    <property type="entry name" value="SBP_5_dom"/>
</dbReference>
<comment type="subcellular location">
    <subcellularLocation>
        <location evidence="1">Periplasm</location>
    </subcellularLocation>
</comment>
<dbReference type="CDD" id="cd08503">
    <property type="entry name" value="PBP2_NikA_DppA_OppA_like_17"/>
    <property type="match status" value="1"/>
</dbReference>
<dbReference type="Proteomes" id="UP001596516">
    <property type="component" value="Unassembled WGS sequence"/>
</dbReference>
<evidence type="ECO:0000256" key="2">
    <source>
        <dbReference type="ARBA" id="ARBA00005695"/>
    </source>
</evidence>
<keyword evidence="4" id="KW-0732">Signal</keyword>
<dbReference type="InterPro" id="IPR006311">
    <property type="entry name" value="TAT_signal"/>
</dbReference>
<dbReference type="Gene3D" id="3.40.190.10">
    <property type="entry name" value="Periplasmic binding protein-like II"/>
    <property type="match status" value="1"/>
</dbReference>
<proteinExistence type="inferred from homology"/>
<sequence length="546" mass="60882">MTKPSPDAGTLHPAVTLFAQECRAGLLDRREFLTRASALGASAAAAYGLLGLAAPAARAQTPVQGGTLRIQMELKALKDPRLADWSQISNFYRGWLEYLVEYNIDGTFAPVLLERWEVNEDATEYLMYIRQGVSWNNGDPFTAHDVAHNFERWCDGTLEGNSMAGRMAPLMDTETNRLRADAIEILDDHSLRLALSEPDITLIANLADYPAAVVHPSYDGGDLLAAPIGTGPFLPENFEPGLRATLVRNTDHAWWGEGAWLDRIEFTDYGTDGAAWVAAAEADEIDMTYQTTGDFIDIMDALGWTRTEAITAATLAVRFNQEAPEYRDVRVRRALQMAVDNAVVLELGYNDLGEVAENHHVCPIHPEYAELPPPVHDPAAALALLEEAGHAETEFELISLDDDWQAATCDAVAAQLRDAGINVRRTILPGATFWNDWTKYPFSATEWNMRPLGVQTLAIAYRSGVAWNETAFSNAEFDSLLTEAMSIADADQRREVMARIQQILQEEGVLIQPYWRSIYRHSRPNVRGAEMHPTFELHLYKYWLED</sequence>
<dbReference type="Gene3D" id="3.10.105.10">
    <property type="entry name" value="Dipeptide-binding Protein, Domain 3"/>
    <property type="match status" value="1"/>
</dbReference>
<dbReference type="PANTHER" id="PTHR30290">
    <property type="entry name" value="PERIPLASMIC BINDING COMPONENT OF ABC TRANSPORTER"/>
    <property type="match status" value="1"/>
</dbReference>
<name>A0ABW2UJG9_9RHOB</name>
<dbReference type="InterPro" id="IPR030678">
    <property type="entry name" value="Peptide/Ni-bd"/>
</dbReference>
<organism evidence="6 7">
    <name type="scientific">Plastorhodobacter daqingensis</name>
    <dbReference type="NCBI Taxonomy" id="1387281"/>
    <lineage>
        <taxon>Bacteria</taxon>
        <taxon>Pseudomonadati</taxon>
        <taxon>Pseudomonadota</taxon>
        <taxon>Alphaproteobacteria</taxon>
        <taxon>Rhodobacterales</taxon>
        <taxon>Paracoccaceae</taxon>
        <taxon>Plastorhodobacter</taxon>
    </lineage>
</organism>
<evidence type="ECO:0000259" key="5">
    <source>
        <dbReference type="Pfam" id="PF00496"/>
    </source>
</evidence>
<keyword evidence="7" id="KW-1185">Reference proteome</keyword>
<reference evidence="7" key="1">
    <citation type="journal article" date="2019" name="Int. J. Syst. Evol. Microbiol.">
        <title>The Global Catalogue of Microorganisms (GCM) 10K type strain sequencing project: providing services to taxonomists for standard genome sequencing and annotation.</title>
        <authorList>
            <consortium name="The Broad Institute Genomics Platform"/>
            <consortium name="The Broad Institute Genome Sequencing Center for Infectious Disease"/>
            <person name="Wu L."/>
            <person name="Ma J."/>
        </authorList>
    </citation>
    <scope>NUCLEOTIDE SEQUENCE [LARGE SCALE GENOMIC DNA]</scope>
    <source>
        <strain evidence="7">CGMCC 1.12750</strain>
    </source>
</reference>
<evidence type="ECO:0000256" key="4">
    <source>
        <dbReference type="ARBA" id="ARBA00022729"/>
    </source>
</evidence>
<dbReference type="SUPFAM" id="SSF53850">
    <property type="entry name" value="Periplasmic binding protein-like II"/>
    <property type="match status" value="1"/>
</dbReference>
<protein>
    <submittedName>
        <fullName evidence="6">ABC transporter substrate-binding protein</fullName>
    </submittedName>
</protein>